<dbReference type="Proteomes" id="UP000075578">
    <property type="component" value="Unassembled WGS sequence"/>
</dbReference>
<dbReference type="EMBL" id="LNGD01000217">
    <property type="protein sequence ID" value="KYC46394.1"/>
    <property type="molecule type" value="Genomic_DNA"/>
</dbReference>
<dbReference type="AlphaFoldDB" id="A0A150IP01"/>
<evidence type="ECO:0008006" key="3">
    <source>
        <dbReference type="Google" id="ProtNLM"/>
    </source>
</evidence>
<organism evidence="1 2">
    <name type="scientific">Candidatus Methanofastidiosum methylothiophilum</name>
    <dbReference type="NCBI Taxonomy" id="1705564"/>
    <lineage>
        <taxon>Archaea</taxon>
        <taxon>Methanobacteriati</taxon>
        <taxon>Methanobacteriota</taxon>
        <taxon>Stenosarchaea group</taxon>
        <taxon>Candidatus Methanofastidiosia</taxon>
        <taxon>Candidatus Methanofastidiosales</taxon>
        <taxon>Candidatus Methanofastidiosaceae</taxon>
        <taxon>Candidatus Methanofastidiosum</taxon>
    </lineage>
</organism>
<sequence length="73" mass="9014">MSWDLINSGKIHIDHILPVRAFNMSDPLHQRACFYWKNMQPLWESDNHKKRMKYNQVDFNVYMDWFIKNVENK</sequence>
<protein>
    <recommendedName>
        <fullName evidence="3">DUF1524 domain-containing protein</fullName>
    </recommendedName>
</protein>
<comment type="caution">
    <text evidence="1">The sequence shown here is derived from an EMBL/GenBank/DDBJ whole genome shotgun (WGS) entry which is preliminary data.</text>
</comment>
<accession>A0A150IP01</accession>
<proteinExistence type="predicted"/>
<name>A0A150IP01_9EURY</name>
<gene>
    <name evidence="1" type="ORF">AMQ74_01848</name>
</gene>
<evidence type="ECO:0000313" key="2">
    <source>
        <dbReference type="Proteomes" id="UP000075578"/>
    </source>
</evidence>
<reference evidence="1 2" key="1">
    <citation type="journal article" date="2016" name="ISME J.">
        <title>Chasing the elusive Euryarchaeota class WSA2: genomes reveal a uniquely fastidious methyl-reducing methanogen.</title>
        <authorList>
            <person name="Nobu M.K."/>
            <person name="Narihiro T."/>
            <person name="Kuroda K."/>
            <person name="Mei R."/>
            <person name="Liu W.T."/>
        </authorList>
    </citation>
    <scope>NUCLEOTIDE SEQUENCE [LARGE SCALE GENOMIC DNA]</scope>
    <source>
        <strain evidence="1">U1lsi0528_Bin089</strain>
    </source>
</reference>
<evidence type="ECO:0000313" key="1">
    <source>
        <dbReference type="EMBL" id="KYC46394.1"/>
    </source>
</evidence>